<keyword evidence="5" id="KW-0547">Nucleotide-binding</keyword>
<evidence type="ECO:0000313" key="9">
    <source>
        <dbReference type="EMBL" id="TQL40681.1"/>
    </source>
</evidence>
<dbReference type="RefSeq" id="WP_141888723.1">
    <property type="nucleotide sequence ID" value="NZ_BAAAUY010000023.1"/>
</dbReference>
<dbReference type="Pfam" id="PF00005">
    <property type="entry name" value="ABC_tran"/>
    <property type="match status" value="1"/>
</dbReference>
<dbReference type="InterPro" id="IPR050388">
    <property type="entry name" value="ABC_Ni/Peptide_Import"/>
</dbReference>
<dbReference type="InterPro" id="IPR003593">
    <property type="entry name" value="AAA+_ATPase"/>
</dbReference>
<protein>
    <submittedName>
        <fullName evidence="9">Peptide/nickel transport system ATP-binding protein/oligopeptide transport system ATP-binding protein</fullName>
    </submittedName>
</protein>
<evidence type="ECO:0000256" key="4">
    <source>
        <dbReference type="ARBA" id="ARBA00022475"/>
    </source>
</evidence>
<dbReference type="PROSITE" id="PS50893">
    <property type="entry name" value="ABC_TRANSPORTER_2"/>
    <property type="match status" value="1"/>
</dbReference>
<keyword evidence="7" id="KW-0472">Membrane</keyword>
<keyword evidence="10" id="KW-1185">Reference proteome</keyword>
<dbReference type="PROSITE" id="PS00211">
    <property type="entry name" value="ABC_TRANSPORTER_1"/>
    <property type="match status" value="1"/>
</dbReference>
<dbReference type="InterPro" id="IPR003439">
    <property type="entry name" value="ABC_transporter-like_ATP-bd"/>
</dbReference>
<dbReference type="InterPro" id="IPR027417">
    <property type="entry name" value="P-loop_NTPase"/>
</dbReference>
<evidence type="ECO:0000259" key="8">
    <source>
        <dbReference type="PROSITE" id="PS50893"/>
    </source>
</evidence>
<evidence type="ECO:0000256" key="5">
    <source>
        <dbReference type="ARBA" id="ARBA00022741"/>
    </source>
</evidence>
<organism evidence="9 10">
    <name type="scientific">Leucobacter komagatae</name>
    <dbReference type="NCBI Taxonomy" id="55969"/>
    <lineage>
        <taxon>Bacteria</taxon>
        <taxon>Bacillati</taxon>
        <taxon>Actinomycetota</taxon>
        <taxon>Actinomycetes</taxon>
        <taxon>Micrococcales</taxon>
        <taxon>Microbacteriaceae</taxon>
        <taxon>Leucobacter</taxon>
    </lineage>
</organism>
<proteinExistence type="inferred from homology"/>
<dbReference type="SUPFAM" id="SSF52540">
    <property type="entry name" value="P-loop containing nucleoside triphosphate hydrolases"/>
    <property type="match status" value="1"/>
</dbReference>
<dbReference type="InterPro" id="IPR017871">
    <property type="entry name" value="ABC_transporter-like_CS"/>
</dbReference>
<dbReference type="InterPro" id="IPR013563">
    <property type="entry name" value="Oligopep_ABC_C"/>
</dbReference>
<dbReference type="Pfam" id="PF08352">
    <property type="entry name" value="oligo_HPY"/>
    <property type="match status" value="1"/>
</dbReference>
<dbReference type="GO" id="GO:0005524">
    <property type="term" value="F:ATP binding"/>
    <property type="evidence" value="ECO:0007669"/>
    <property type="project" value="UniProtKB-KW"/>
</dbReference>
<evidence type="ECO:0000256" key="2">
    <source>
        <dbReference type="ARBA" id="ARBA00005417"/>
    </source>
</evidence>
<dbReference type="CDD" id="cd03257">
    <property type="entry name" value="ABC_NikE_OppD_transporters"/>
    <property type="match status" value="1"/>
</dbReference>
<keyword evidence="6 9" id="KW-0067">ATP-binding</keyword>
<name>A0A542XXZ0_9MICO</name>
<dbReference type="Proteomes" id="UP000319094">
    <property type="component" value="Unassembled WGS sequence"/>
</dbReference>
<keyword evidence="4" id="KW-1003">Cell membrane</keyword>
<evidence type="ECO:0000256" key="6">
    <source>
        <dbReference type="ARBA" id="ARBA00022840"/>
    </source>
</evidence>
<evidence type="ECO:0000313" key="10">
    <source>
        <dbReference type="Proteomes" id="UP000319094"/>
    </source>
</evidence>
<keyword evidence="3" id="KW-0813">Transport</keyword>
<dbReference type="Gene3D" id="3.40.50.300">
    <property type="entry name" value="P-loop containing nucleotide triphosphate hydrolases"/>
    <property type="match status" value="1"/>
</dbReference>
<dbReference type="EMBL" id="VFON01000002">
    <property type="protein sequence ID" value="TQL40681.1"/>
    <property type="molecule type" value="Genomic_DNA"/>
</dbReference>
<dbReference type="FunFam" id="3.40.50.300:FF:000016">
    <property type="entry name" value="Oligopeptide ABC transporter ATP-binding component"/>
    <property type="match status" value="1"/>
</dbReference>
<sequence>MTTQLLSVDGLNVSFGRDQQTPIPAVRDVTFSVAKGECVVVLGESGSGKSVTAQSILGLHDPRTTAVTANRLHLGNEDLLSGDLNRVRGSRISMVFQDALSALNPVHRVGAQIAEALRVHRGMGRKEAGNTAVELMRAMQIPDPEQRAKNYPHQLSGGMRQRIMIAMALALEPELLIADEPTTALDVTVQLQILQLLRRMCAERDMALLMITHDVGVAAEMADRIVVMYAGKIVEVGSVHEVLGNPKHPYTRGLLGSVPRIDLTALPTPIPGGLPDPRRLPSGCVFAPRCPIATSLCEADPPPMQHGATGRELACHLEHVDETDGASS</sequence>
<dbReference type="OrthoDB" id="8481147at2"/>
<dbReference type="SMART" id="SM00382">
    <property type="entry name" value="AAA"/>
    <property type="match status" value="1"/>
</dbReference>
<dbReference type="GO" id="GO:0015833">
    <property type="term" value="P:peptide transport"/>
    <property type="evidence" value="ECO:0007669"/>
    <property type="project" value="InterPro"/>
</dbReference>
<evidence type="ECO:0000256" key="7">
    <source>
        <dbReference type="ARBA" id="ARBA00023136"/>
    </source>
</evidence>
<dbReference type="PANTHER" id="PTHR43297:SF2">
    <property type="entry name" value="DIPEPTIDE TRANSPORT ATP-BINDING PROTEIN DPPD"/>
    <property type="match status" value="1"/>
</dbReference>
<comment type="caution">
    <text evidence="9">The sequence shown here is derived from an EMBL/GenBank/DDBJ whole genome shotgun (WGS) entry which is preliminary data.</text>
</comment>
<gene>
    <name evidence="9" type="ORF">FB468_3202</name>
</gene>
<dbReference type="AlphaFoldDB" id="A0A542XXZ0"/>
<evidence type="ECO:0000256" key="1">
    <source>
        <dbReference type="ARBA" id="ARBA00004202"/>
    </source>
</evidence>
<comment type="subcellular location">
    <subcellularLocation>
        <location evidence="1">Cell membrane</location>
        <topology evidence="1">Peripheral membrane protein</topology>
    </subcellularLocation>
</comment>
<dbReference type="GO" id="GO:0005886">
    <property type="term" value="C:plasma membrane"/>
    <property type="evidence" value="ECO:0007669"/>
    <property type="project" value="UniProtKB-SubCell"/>
</dbReference>
<reference evidence="9 10" key="1">
    <citation type="submission" date="2019-06" db="EMBL/GenBank/DDBJ databases">
        <title>Sequencing the genomes of 1000 actinobacteria strains.</title>
        <authorList>
            <person name="Klenk H.-P."/>
        </authorList>
    </citation>
    <scope>NUCLEOTIDE SEQUENCE [LARGE SCALE GENOMIC DNA]</scope>
    <source>
        <strain evidence="9 10">DSM 8803</strain>
    </source>
</reference>
<feature type="domain" description="ABC transporter" evidence="8">
    <location>
        <begin position="8"/>
        <end position="255"/>
    </location>
</feature>
<dbReference type="PANTHER" id="PTHR43297">
    <property type="entry name" value="OLIGOPEPTIDE TRANSPORT ATP-BINDING PROTEIN APPD"/>
    <property type="match status" value="1"/>
</dbReference>
<accession>A0A542XXZ0</accession>
<dbReference type="GO" id="GO:0016887">
    <property type="term" value="F:ATP hydrolysis activity"/>
    <property type="evidence" value="ECO:0007669"/>
    <property type="project" value="InterPro"/>
</dbReference>
<evidence type="ECO:0000256" key="3">
    <source>
        <dbReference type="ARBA" id="ARBA00022448"/>
    </source>
</evidence>
<comment type="similarity">
    <text evidence="2">Belongs to the ABC transporter superfamily.</text>
</comment>
<dbReference type="NCBIfam" id="TIGR01727">
    <property type="entry name" value="oligo_HPY"/>
    <property type="match status" value="1"/>
</dbReference>